<keyword evidence="2" id="KW-1185">Reference proteome</keyword>
<sequence length="54" mass="6371">MYSYYIFISYSNKCCFLVKQSLYFFHHLYPSSCTLPNLPTLNNIGPTTKPTYLH</sequence>
<accession>Q8JKK5</accession>
<protein>
    <submittedName>
        <fullName evidence="1">Orf108</fullName>
    </submittedName>
</protein>
<evidence type="ECO:0000313" key="1">
    <source>
        <dbReference type="EMBL" id="AAN04402.1"/>
    </source>
</evidence>
<proteinExistence type="predicted"/>
<dbReference type="Proteomes" id="UP000232784">
    <property type="component" value="Segment"/>
</dbReference>
<dbReference type="KEGG" id="vg:955048"/>
<reference evidence="1 2" key="1">
    <citation type="journal article" date="2002" name="J. Virol.">
        <title>Analysis of the complete genome sequence of the Hz-1 virus suggests that it is related to members of the Baculoviridae.</title>
        <authorList>
            <person name="Cheng C.H."/>
            <person name="Liu S.M."/>
            <person name="Chow T.Y."/>
            <person name="Hsiao Y.Y."/>
            <person name="Wang D.P."/>
            <person name="Huang J.J."/>
            <person name="Chen H.H."/>
        </authorList>
    </citation>
    <scope>NUCLEOTIDE SEQUENCE [LARGE SCALE GENOMIC DNA]</scope>
</reference>
<dbReference type="EMBL" id="AF451898">
    <property type="protein sequence ID" value="AAN04402.1"/>
    <property type="molecule type" value="Genomic_DNA"/>
</dbReference>
<organism evidence="1 2">
    <name type="scientific">Heliothis zea nudivirus 1</name>
    <dbReference type="NCBI Taxonomy" id="3116536"/>
    <lineage>
        <taxon>Viruses</taxon>
        <taxon>Viruses incertae sedis</taxon>
        <taxon>Naldaviricetes</taxon>
        <taxon>Lefavirales</taxon>
        <taxon>Nudiviridae</taxon>
        <taxon>Betanudivirus</taxon>
        <taxon>Betanudivirus hezeae</taxon>
    </lineage>
</organism>
<name>Q8JKK5_9VIRU</name>
<gene>
    <name evidence="1" type="primary">orf108</name>
</gene>
<evidence type="ECO:0000313" key="2">
    <source>
        <dbReference type="Proteomes" id="UP000232784"/>
    </source>
</evidence>